<dbReference type="STRING" id="183478.A0A364NCX3"/>
<dbReference type="AlphaFoldDB" id="A0A364NCX3"/>
<name>A0A364NCX3_STELY</name>
<dbReference type="PROSITE" id="PS50127">
    <property type="entry name" value="UBC_2"/>
    <property type="match status" value="1"/>
</dbReference>
<evidence type="ECO:0000256" key="1">
    <source>
        <dbReference type="ARBA" id="ARBA00022786"/>
    </source>
</evidence>
<gene>
    <name evidence="4" type="ORF">DDE83_001527</name>
</gene>
<evidence type="ECO:0000313" key="4">
    <source>
        <dbReference type="EMBL" id="RAR15090.1"/>
    </source>
</evidence>
<comment type="caution">
    <text evidence="4">The sequence shown here is derived from an EMBL/GenBank/DDBJ whole genome shotgun (WGS) entry which is preliminary data.</text>
</comment>
<dbReference type="Gene3D" id="3.10.110.10">
    <property type="entry name" value="Ubiquitin Conjugating Enzyme"/>
    <property type="match status" value="1"/>
</dbReference>
<dbReference type="InterPro" id="IPR000608">
    <property type="entry name" value="UBC"/>
</dbReference>
<dbReference type="PANTHER" id="PTHR24067">
    <property type="entry name" value="UBIQUITIN-CONJUGATING ENZYME E2"/>
    <property type="match status" value="1"/>
</dbReference>
<dbReference type="Gene3D" id="3.40.50.720">
    <property type="entry name" value="NAD(P)-binding Rossmann-like Domain"/>
    <property type="match status" value="1"/>
</dbReference>
<evidence type="ECO:0000259" key="3">
    <source>
        <dbReference type="PROSITE" id="PS50127"/>
    </source>
</evidence>
<keyword evidence="5" id="KW-1185">Reference proteome</keyword>
<dbReference type="SUPFAM" id="SSF54495">
    <property type="entry name" value="UBC-like"/>
    <property type="match status" value="1"/>
</dbReference>
<dbReference type="Proteomes" id="UP000249619">
    <property type="component" value="Unassembled WGS sequence"/>
</dbReference>
<reference evidence="5" key="1">
    <citation type="submission" date="2018-05" db="EMBL/GenBank/DDBJ databases">
        <title>Draft genome sequence of Stemphylium lycopersici strain CIDEFI 213.</title>
        <authorList>
            <person name="Medina R."/>
            <person name="Franco M.E.E."/>
            <person name="Lucentini C.G."/>
            <person name="Saparrat M.C.N."/>
            <person name="Balatti P.A."/>
        </authorList>
    </citation>
    <scope>NUCLEOTIDE SEQUENCE [LARGE SCALE GENOMIC DNA]</scope>
    <source>
        <strain evidence="5">CIDEFI 213</strain>
    </source>
</reference>
<evidence type="ECO:0000313" key="5">
    <source>
        <dbReference type="Proteomes" id="UP000249619"/>
    </source>
</evidence>
<dbReference type="CDD" id="cd23799">
    <property type="entry name" value="UBCc_UBE2J"/>
    <property type="match status" value="1"/>
</dbReference>
<dbReference type="FunFam" id="3.10.110.10:FF:000058">
    <property type="entry name" value="Ubiquitin-conjugating enzyme E2 6"/>
    <property type="match status" value="1"/>
</dbReference>
<dbReference type="Pfam" id="PF00179">
    <property type="entry name" value="UQ_con"/>
    <property type="match status" value="1"/>
</dbReference>
<evidence type="ECO:0000256" key="2">
    <source>
        <dbReference type="SAM" id="MobiDB-lite"/>
    </source>
</evidence>
<keyword evidence="1" id="KW-0833">Ubl conjugation pathway</keyword>
<organism evidence="4 5">
    <name type="scientific">Stemphylium lycopersici</name>
    <name type="common">Tomato gray leaf spot disease fungus</name>
    <name type="synonym">Thyrospora lycopersici</name>
    <dbReference type="NCBI Taxonomy" id="183478"/>
    <lineage>
        <taxon>Eukaryota</taxon>
        <taxon>Fungi</taxon>
        <taxon>Dikarya</taxon>
        <taxon>Ascomycota</taxon>
        <taxon>Pezizomycotina</taxon>
        <taxon>Dothideomycetes</taxon>
        <taxon>Pleosporomycetidae</taxon>
        <taxon>Pleosporales</taxon>
        <taxon>Pleosporineae</taxon>
        <taxon>Pleosporaceae</taxon>
        <taxon>Stemphylium</taxon>
    </lineage>
</organism>
<proteinExistence type="predicted"/>
<protein>
    <submittedName>
        <fullName evidence="4">Ubiquitin-conjugating enzyme E2 6</fullName>
    </submittedName>
</protein>
<dbReference type="SMART" id="SM00212">
    <property type="entry name" value="UBCc"/>
    <property type="match status" value="1"/>
</dbReference>
<sequence length="469" mass="51436">MATPGATKRLTREYASISKSPPPYITAHPSDRNILEWHYIITGPPDTPYEGGQYWGTLNFPPDYPFAPPAIRMHTPSGRFQPSSRLCLSISDFHPKSFNPAWEVSTILTGLLSFMTSDEITTGSVRASDAERKLFAQRTRWWNSTCGGTKTAASGNAAAGQRGNIVAGDGGAKFRHEWPDVEEENIKWMKEKNIDLATGLPRPKPTPAQQPACSPDVSGLRRRPGTSATVVQDAAQIARDAGQGWLSRNKWRVFFGCVMLYIMIARVLGDGAVTSSASTATPVYLTKEAGGVGDDHRVAADLEKPETVTQAIKISGAKRAFIYLVHHASDHLHGAEFEQDNIAPSDVGRTACNVIVSGAKNGQKIMYLYGPEMLSLHESIVRIGKAPHKDVKITNLGPEEMYKGHLGFGMPSSFVDYMVKNMGIKGPDNGNGEQFPHYEERVRNVSLYTGKPPRRLEAWVRLNKAVFDA</sequence>
<dbReference type="EMBL" id="QGDH01000015">
    <property type="protein sequence ID" value="RAR15090.1"/>
    <property type="molecule type" value="Genomic_DNA"/>
</dbReference>
<dbReference type="InterPro" id="IPR016135">
    <property type="entry name" value="UBQ-conjugating_enzyme/RWD"/>
</dbReference>
<feature type="domain" description="UBC core" evidence="3">
    <location>
        <begin position="5"/>
        <end position="156"/>
    </location>
</feature>
<feature type="region of interest" description="Disordered" evidence="2">
    <location>
        <begin position="200"/>
        <end position="223"/>
    </location>
</feature>
<dbReference type="InterPro" id="IPR050113">
    <property type="entry name" value="Ub_conjugating_enzyme"/>
</dbReference>
<accession>A0A364NCX3</accession>